<dbReference type="Proteomes" id="UP000607397">
    <property type="component" value="Unassembled WGS sequence"/>
</dbReference>
<name>A0A8K2A876_9CYAN</name>
<dbReference type="EMBL" id="WVIC01000015">
    <property type="protein sequence ID" value="NCJ06695.1"/>
    <property type="molecule type" value="Genomic_DNA"/>
</dbReference>
<dbReference type="InterPro" id="IPR012296">
    <property type="entry name" value="Nuclease_put_TT1808"/>
</dbReference>
<evidence type="ECO:0000313" key="2">
    <source>
        <dbReference type="EMBL" id="NCJ06695.1"/>
    </source>
</evidence>
<dbReference type="CDD" id="cd06260">
    <property type="entry name" value="DUF820-like"/>
    <property type="match status" value="1"/>
</dbReference>
<accession>A0A8K2A876</accession>
<evidence type="ECO:0000259" key="1">
    <source>
        <dbReference type="Pfam" id="PF05685"/>
    </source>
</evidence>
<comment type="caution">
    <text evidence="2">The sequence shown here is derived from an EMBL/GenBank/DDBJ whole genome shotgun (WGS) entry which is preliminary data.</text>
</comment>
<dbReference type="InterPro" id="IPR011335">
    <property type="entry name" value="Restrct_endonuc-II-like"/>
</dbReference>
<organism evidence="2 3">
    <name type="scientific">Petrachloros mirabilis ULC683</name>
    <dbReference type="NCBI Taxonomy" id="2781853"/>
    <lineage>
        <taxon>Bacteria</taxon>
        <taxon>Bacillati</taxon>
        <taxon>Cyanobacteriota</taxon>
        <taxon>Cyanophyceae</taxon>
        <taxon>Synechococcales</taxon>
        <taxon>Petrachlorosaceae</taxon>
        <taxon>Petrachloros</taxon>
        <taxon>Petrachloros mirabilis</taxon>
    </lineage>
</organism>
<dbReference type="Gene3D" id="3.90.1570.10">
    <property type="entry name" value="tt1808, chain A"/>
    <property type="match status" value="1"/>
</dbReference>
<protein>
    <submittedName>
        <fullName evidence="2">Uma2 family endonuclease</fullName>
    </submittedName>
</protein>
<dbReference type="Pfam" id="PF05685">
    <property type="entry name" value="Uma2"/>
    <property type="match status" value="1"/>
</dbReference>
<keyword evidence="3" id="KW-1185">Reference proteome</keyword>
<dbReference type="InterPro" id="IPR008538">
    <property type="entry name" value="Uma2"/>
</dbReference>
<gene>
    <name evidence="2" type="ORF">GS597_09285</name>
</gene>
<keyword evidence="2" id="KW-0255">Endonuclease</keyword>
<dbReference type="SUPFAM" id="SSF52980">
    <property type="entry name" value="Restriction endonuclease-like"/>
    <property type="match status" value="1"/>
</dbReference>
<evidence type="ECO:0000313" key="3">
    <source>
        <dbReference type="Proteomes" id="UP000607397"/>
    </source>
</evidence>
<dbReference type="AlphaFoldDB" id="A0A8K2A876"/>
<dbReference type="PANTHER" id="PTHR35400:SF1">
    <property type="entry name" value="SLR1083 PROTEIN"/>
    <property type="match status" value="1"/>
</dbReference>
<dbReference type="RefSeq" id="WP_161825172.1">
    <property type="nucleotide sequence ID" value="NZ_WVIC01000015.1"/>
</dbReference>
<keyword evidence="2" id="KW-0540">Nuclease</keyword>
<dbReference type="PANTHER" id="PTHR35400">
    <property type="entry name" value="SLR1083 PROTEIN"/>
    <property type="match status" value="1"/>
</dbReference>
<feature type="domain" description="Putative restriction endonuclease" evidence="1">
    <location>
        <begin position="21"/>
        <end position="174"/>
    </location>
</feature>
<dbReference type="GO" id="GO:0004519">
    <property type="term" value="F:endonuclease activity"/>
    <property type="evidence" value="ECO:0007669"/>
    <property type="project" value="UniProtKB-KW"/>
</dbReference>
<keyword evidence="2" id="KW-0378">Hydrolase</keyword>
<reference evidence="2" key="1">
    <citation type="submission" date="2019-12" db="EMBL/GenBank/DDBJ databases">
        <title>High-Quality draft genome sequences of three cyanobacteria isolated from the limestone walls of the Old Cathedral of Coimbra.</title>
        <authorList>
            <person name="Tiago I."/>
            <person name="Soares F."/>
            <person name="Portugal A."/>
        </authorList>
    </citation>
    <scope>NUCLEOTIDE SEQUENCE [LARGE SCALE GENOMIC DNA]</scope>
    <source>
        <strain evidence="2">C</strain>
    </source>
</reference>
<sequence>MVNSLPVITTAATETWVDADWEDFLTFADDPTLVKGRFYYDQNQMRIEMSPLGVAHGRDNTVVSLVINLYATVRNIPILGLINTTFRKFRMQEAQPDIAFYMGADLRFPPHNNTPINLDDWMPPTLVVEIAASSLSDDLDRKQRLYLRMGVREYWVVDVSGGRVFAFSLSASEVTLIHDSQVLPGLAISTVEEALVRSQSEDDGAISRWLLATLIG</sequence>
<proteinExistence type="predicted"/>